<dbReference type="STRING" id="680198.SCAB_53711"/>
<keyword evidence="3" id="KW-1185">Reference proteome</keyword>
<evidence type="ECO:0000313" key="3">
    <source>
        <dbReference type="Proteomes" id="UP000001444"/>
    </source>
</evidence>
<dbReference type="Proteomes" id="UP000001444">
    <property type="component" value="Chromosome"/>
</dbReference>
<gene>
    <name evidence="2" type="ordered locus">SCAB_53711</name>
</gene>
<evidence type="ECO:0000313" key="2">
    <source>
        <dbReference type="EMBL" id="CBG72410.1"/>
    </source>
</evidence>
<organism evidence="2 3">
    <name type="scientific">Streptomyces scabiei (strain 87.22)</name>
    <dbReference type="NCBI Taxonomy" id="680198"/>
    <lineage>
        <taxon>Bacteria</taxon>
        <taxon>Bacillati</taxon>
        <taxon>Actinomycetota</taxon>
        <taxon>Actinomycetes</taxon>
        <taxon>Kitasatosporales</taxon>
        <taxon>Streptomycetaceae</taxon>
        <taxon>Streptomyces</taxon>
    </lineage>
</organism>
<sequence>MVNTRPQGGRCPAAHPEDPTPCSGEAVVTVLDRADAGADGCEHHGARILASLDGGRVHGLPHAAPGTAIRVFKAADGIRPFCWLDGPRTTPSQLSHAENRVRRTR</sequence>
<reference evidence="2 3" key="1">
    <citation type="journal article" date="2010" name="Mol. Plant Microbe Interact.">
        <title>Streptomyces scabies 87-22 contains a coronafacic acid-like biosynthetic cluster that contributes to plant-microbe interactions.</title>
        <authorList>
            <person name="Bignell D.R."/>
            <person name="Seipke R.F."/>
            <person name="Huguet-Tapia J.C."/>
            <person name="Chambers A.H."/>
            <person name="Parry R.J."/>
            <person name="Loria R."/>
        </authorList>
    </citation>
    <scope>NUCLEOTIDE SEQUENCE [LARGE SCALE GENOMIC DNA]</scope>
    <source>
        <strain evidence="2 3">87.22</strain>
    </source>
</reference>
<accession>C9YWM3</accession>
<name>C9YWM3_STRSW</name>
<dbReference type="eggNOG" id="ENOG5032AGP">
    <property type="taxonomic scope" value="Bacteria"/>
</dbReference>
<proteinExistence type="predicted"/>
<feature type="region of interest" description="Disordered" evidence="1">
    <location>
        <begin position="1"/>
        <end position="23"/>
    </location>
</feature>
<protein>
    <submittedName>
        <fullName evidence="2">Uncharacterized protein</fullName>
    </submittedName>
</protein>
<dbReference type="AlphaFoldDB" id="C9YWM3"/>
<dbReference type="HOGENOM" id="CLU_2235143_0_0_11"/>
<evidence type="ECO:0000256" key="1">
    <source>
        <dbReference type="SAM" id="MobiDB-lite"/>
    </source>
</evidence>
<dbReference type="EMBL" id="FN554889">
    <property type="protein sequence ID" value="CBG72410.1"/>
    <property type="molecule type" value="Genomic_DNA"/>
</dbReference>
<dbReference type="KEGG" id="scb:SCAB_53711"/>